<dbReference type="NCBIfam" id="NF047637">
    <property type="entry name" value="lipo_CC0125"/>
    <property type="match status" value="1"/>
</dbReference>
<feature type="signal peptide" evidence="1">
    <location>
        <begin position="1"/>
        <end position="22"/>
    </location>
</feature>
<evidence type="ECO:0000313" key="2">
    <source>
        <dbReference type="EMBL" id="GHA86763.1"/>
    </source>
</evidence>
<dbReference type="AlphaFoldDB" id="A0A8J3G1B7"/>
<reference evidence="2" key="1">
    <citation type="journal article" date="2014" name="Int. J. Syst. Evol. Microbiol.">
        <title>Complete genome sequence of Corynebacterium casei LMG S-19264T (=DSM 44701T), isolated from a smear-ripened cheese.</title>
        <authorList>
            <consortium name="US DOE Joint Genome Institute (JGI-PGF)"/>
            <person name="Walter F."/>
            <person name="Albersmeier A."/>
            <person name="Kalinowski J."/>
            <person name="Ruckert C."/>
        </authorList>
    </citation>
    <scope>NUCLEOTIDE SEQUENCE</scope>
    <source>
        <strain evidence="2">KCTC 32513</strain>
    </source>
</reference>
<comment type="caution">
    <text evidence="2">The sequence shown here is derived from an EMBL/GenBank/DDBJ whole genome shotgun (WGS) entry which is preliminary data.</text>
</comment>
<keyword evidence="1" id="KW-0732">Signal</keyword>
<accession>A0A8J3G1B7</accession>
<dbReference type="EMBL" id="BMZH01000002">
    <property type="protein sequence ID" value="GHA86763.1"/>
    <property type="molecule type" value="Genomic_DNA"/>
</dbReference>
<evidence type="ECO:0000313" key="3">
    <source>
        <dbReference type="Proteomes" id="UP000634004"/>
    </source>
</evidence>
<dbReference type="RefSeq" id="WP_189495548.1">
    <property type="nucleotide sequence ID" value="NZ_BMZH01000002.1"/>
</dbReference>
<evidence type="ECO:0008006" key="4">
    <source>
        <dbReference type="Google" id="ProtNLM"/>
    </source>
</evidence>
<gene>
    <name evidence="2" type="ORF">GCM10009069_07490</name>
</gene>
<name>A0A8J3G1B7_9PROT</name>
<protein>
    <recommendedName>
        <fullName evidence="4">DUF4136 domain-containing protein</fullName>
    </recommendedName>
</protein>
<organism evidence="2 3">
    <name type="scientific">Algimonas arctica</name>
    <dbReference type="NCBI Taxonomy" id="1479486"/>
    <lineage>
        <taxon>Bacteria</taxon>
        <taxon>Pseudomonadati</taxon>
        <taxon>Pseudomonadota</taxon>
        <taxon>Alphaproteobacteria</taxon>
        <taxon>Maricaulales</taxon>
        <taxon>Robiginitomaculaceae</taxon>
        <taxon>Algimonas</taxon>
    </lineage>
</organism>
<reference evidence="2" key="2">
    <citation type="submission" date="2020-09" db="EMBL/GenBank/DDBJ databases">
        <authorList>
            <person name="Sun Q."/>
            <person name="Kim S."/>
        </authorList>
    </citation>
    <scope>NUCLEOTIDE SEQUENCE</scope>
    <source>
        <strain evidence="2">KCTC 32513</strain>
    </source>
</reference>
<feature type="chain" id="PRO_5035320515" description="DUF4136 domain-containing protein" evidence="1">
    <location>
        <begin position="23"/>
        <end position="209"/>
    </location>
</feature>
<keyword evidence="3" id="KW-1185">Reference proteome</keyword>
<dbReference type="Proteomes" id="UP000634004">
    <property type="component" value="Unassembled WGS sequence"/>
</dbReference>
<evidence type="ECO:0000256" key="1">
    <source>
        <dbReference type="SAM" id="SignalP"/>
    </source>
</evidence>
<proteinExistence type="predicted"/>
<sequence length="209" mass="23607">MTFHGMTTARHALLCASAAVLAACATATPYQPASEPGAFDGFSQQMIESDRARITFAGNSLTRRDTVENYMLYRAAETAVERGFDWFELQERDVETKTRVRVSPGLSSGYDPYFGYSFFRPSYGWSSAYRYSRFSGFRNRRGFGNRAFYDPFYDPFFDDVDVREITKYRANAEVRFGNGPKPADRSNAFDARSVIENLGPSIKLPDTDG</sequence>